<sequence length="78" mass="8980">KAHEKYFTDFQSYGFCFANVTNSQIKGAHQAFYKFLNAVLKENTSTEDAINMPDVFWLQRRSVLGSCQAKWGSFCNSR</sequence>
<reference evidence="1" key="1">
    <citation type="submission" date="2021-06" db="EMBL/GenBank/DDBJ databases">
        <authorList>
            <person name="Kallberg Y."/>
            <person name="Tangrot J."/>
            <person name="Rosling A."/>
        </authorList>
    </citation>
    <scope>NUCLEOTIDE SEQUENCE</scope>
    <source>
        <strain evidence="1">BR232B</strain>
    </source>
</reference>
<organism evidence="1 2">
    <name type="scientific">Paraglomus brasilianum</name>
    <dbReference type="NCBI Taxonomy" id="144538"/>
    <lineage>
        <taxon>Eukaryota</taxon>
        <taxon>Fungi</taxon>
        <taxon>Fungi incertae sedis</taxon>
        <taxon>Mucoromycota</taxon>
        <taxon>Glomeromycotina</taxon>
        <taxon>Glomeromycetes</taxon>
        <taxon>Paraglomerales</taxon>
        <taxon>Paraglomeraceae</taxon>
        <taxon>Paraglomus</taxon>
    </lineage>
</organism>
<keyword evidence="2" id="KW-1185">Reference proteome</keyword>
<evidence type="ECO:0000313" key="2">
    <source>
        <dbReference type="Proteomes" id="UP000789739"/>
    </source>
</evidence>
<dbReference type="EMBL" id="CAJVPI010001535">
    <property type="protein sequence ID" value="CAG8617178.1"/>
    <property type="molecule type" value="Genomic_DNA"/>
</dbReference>
<accession>A0A9N9GKI2</accession>
<dbReference type="Proteomes" id="UP000789739">
    <property type="component" value="Unassembled WGS sequence"/>
</dbReference>
<proteinExistence type="predicted"/>
<comment type="caution">
    <text evidence="1">The sequence shown here is derived from an EMBL/GenBank/DDBJ whole genome shotgun (WGS) entry which is preliminary data.</text>
</comment>
<protein>
    <submittedName>
        <fullName evidence="1">5779_t:CDS:1</fullName>
    </submittedName>
</protein>
<feature type="non-terminal residue" evidence="1">
    <location>
        <position position="1"/>
    </location>
</feature>
<gene>
    <name evidence="1" type="ORF">PBRASI_LOCUS8494</name>
</gene>
<name>A0A9N9GKI2_9GLOM</name>
<evidence type="ECO:0000313" key="1">
    <source>
        <dbReference type="EMBL" id="CAG8617178.1"/>
    </source>
</evidence>
<dbReference type="AlphaFoldDB" id="A0A9N9GKI2"/>